<name>A0A0W8G1U6_9ZZZZ</name>
<evidence type="ECO:0000256" key="3">
    <source>
        <dbReference type="ARBA" id="ARBA00022692"/>
    </source>
</evidence>
<evidence type="ECO:0000313" key="7">
    <source>
        <dbReference type="EMBL" id="KUG27160.1"/>
    </source>
</evidence>
<keyword evidence="4 6" id="KW-1133">Transmembrane helix</keyword>
<dbReference type="EMBL" id="LNQE01000358">
    <property type="protein sequence ID" value="KUG27160.1"/>
    <property type="molecule type" value="Genomic_DNA"/>
</dbReference>
<keyword evidence="5 6" id="KW-0472">Membrane</keyword>
<evidence type="ECO:0000256" key="4">
    <source>
        <dbReference type="ARBA" id="ARBA00022989"/>
    </source>
</evidence>
<feature type="transmembrane region" description="Helical" evidence="6">
    <location>
        <begin position="231"/>
        <end position="250"/>
    </location>
</feature>
<gene>
    <name evidence="7" type="ORF">ASZ90_003007</name>
</gene>
<organism evidence="7">
    <name type="scientific">hydrocarbon metagenome</name>
    <dbReference type="NCBI Taxonomy" id="938273"/>
    <lineage>
        <taxon>unclassified sequences</taxon>
        <taxon>metagenomes</taxon>
        <taxon>ecological metagenomes</taxon>
    </lineage>
</organism>
<keyword evidence="2" id="KW-1003">Cell membrane</keyword>
<accession>A0A0W8G1U6</accession>
<dbReference type="CDD" id="cd16914">
    <property type="entry name" value="EcfT"/>
    <property type="match status" value="1"/>
</dbReference>
<keyword evidence="3 6" id="KW-0812">Transmembrane</keyword>
<dbReference type="InterPro" id="IPR012809">
    <property type="entry name" value="ECF_CbiQ"/>
</dbReference>
<dbReference type="InterPro" id="IPR051611">
    <property type="entry name" value="ECF_transporter_component"/>
</dbReference>
<dbReference type="GO" id="GO:0043190">
    <property type="term" value="C:ATP-binding cassette (ABC) transporter complex"/>
    <property type="evidence" value="ECO:0007669"/>
    <property type="project" value="InterPro"/>
</dbReference>
<evidence type="ECO:0000256" key="6">
    <source>
        <dbReference type="SAM" id="Phobius"/>
    </source>
</evidence>
<dbReference type="PANTHER" id="PTHR34857:SF2">
    <property type="entry name" value="SLL0384 PROTEIN"/>
    <property type="match status" value="1"/>
</dbReference>
<evidence type="ECO:0000256" key="5">
    <source>
        <dbReference type="ARBA" id="ARBA00023136"/>
    </source>
</evidence>
<dbReference type="GO" id="GO:0006824">
    <property type="term" value="P:cobalt ion transport"/>
    <property type="evidence" value="ECO:0007669"/>
    <property type="project" value="InterPro"/>
</dbReference>
<dbReference type="NCBIfam" id="TIGR02454">
    <property type="entry name" value="ECF_T_CbiQ"/>
    <property type="match status" value="1"/>
</dbReference>
<feature type="transmembrane region" description="Helical" evidence="6">
    <location>
        <begin position="25"/>
        <end position="54"/>
    </location>
</feature>
<protein>
    <submittedName>
        <fullName evidence="7">Transmembrane component nikq of energizing module of nickel ecf transporter</fullName>
    </submittedName>
</protein>
<dbReference type="InterPro" id="IPR003339">
    <property type="entry name" value="ABC/ECF_trnsptr_transmembrane"/>
</dbReference>
<feature type="transmembrane region" description="Helical" evidence="6">
    <location>
        <begin position="104"/>
        <end position="124"/>
    </location>
</feature>
<dbReference type="PANTHER" id="PTHR34857">
    <property type="entry name" value="SLL0384 PROTEIN"/>
    <property type="match status" value="1"/>
</dbReference>
<reference evidence="7" key="1">
    <citation type="journal article" date="2015" name="Proc. Natl. Acad. Sci. U.S.A.">
        <title>Networks of energetic and metabolic interactions define dynamics in microbial communities.</title>
        <authorList>
            <person name="Embree M."/>
            <person name="Liu J.K."/>
            <person name="Al-Bassam M.M."/>
            <person name="Zengler K."/>
        </authorList>
    </citation>
    <scope>NUCLEOTIDE SEQUENCE</scope>
</reference>
<dbReference type="AlphaFoldDB" id="A0A0W8G1U6"/>
<evidence type="ECO:0000256" key="2">
    <source>
        <dbReference type="ARBA" id="ARBA00022475"/>
    </source>
</evidence>
<feature type="transmembrane region" description="Helical" evidence="6">
    <location>
        <begin position="66"/>
        <end position="84"/>
    </location>
</feature>
<dbReference type="Pfam" id="PF02361">
    <property type="entry name" value="CbiQ"/>
    <property type="match status" value="1"/>
</dbReference>
<sequence>MLDELFARGDSPIHRLDPRYRVAMVFFFTVAVALCRHLAAPLAGLGVGLVLMALARLDPLAVGRRLVAVNFFVFFLWLILPFSLPGTPVLTFGPLAATREGLALALLVTVKSNAVVCAFLALAATMDAPVFGQAAGRLGVPPKLTFLFLFTYRYVHVLADEYSRLRVAAKLRGFRPKTGLHTYRTMANLLGMVLVRGYDRSRRVYEAMVLRGFCGAFYTLRRFSAASRDRVFLAAMIACLAAMAALEAFFPHL</sequence>
<evidence type="ECO:0000256" key="1">
    <source>
        <dbReference type="ARBA" id="ARBA00004651"/>
    </source>
</evidence>
<comment type="subcellular location">
    <subcellularLocation>
        <location evidence="1">Cell membrane</location>
        <topology evidence="1">Multi-pass membrane protein</topology>
    </subcellularLocation>
</comment>
<comment type="caution">
    <text evidence="7">The sequence shown here is derived from an EMBL/GenBank/DDBJ whole genome shotgun (WGS) entry which is preliminary data.</text>
</comment>
<proteinExistence type="predicted"/>